<protein>
    <submittedName>
        <fullName evidence="1">Uncharacterized protein</fullName>
    </submittedName>
</protein>
<evidence type="ECO:0000313" key="3">
    <source>
        <dbReference type="Proteomes" id="UP000467841"/>
    </source>
</evidence>
<name>A0A6D2I0G8_9BRAS</name>
<evidence type="ECO:0000313" key="1">
    <source>
        <dbReference type="EMBL" id="CAA7021529.1"/>
    </source>
</evidence>
<dbReference type="EMBL" id="CACVBM020000621">
    <property type="protein sequence ID" value="CAA7021529.1"/>
    <property type="molecule type" value="Genomic_DNA"/>
</dbReference>
<dbReference type="AlphaFoldDB" id="A0A6D2I0G8"/>
<dbReference type="OrthoDB" id="1111966at2759"/>
<dbReference type="Proteomes" id="UP000467841">
    <property type="component" value="Unassembled WGS sequence"/>
</dbReference>
<organism evidence="1 3">
    <name type="scientific">Microthlaspi erraticum</name>
    <dbReference type="NCBI Taxonomy" id="1685480"/>
    <lineage>
        <taxon>Eukaryota</taxon>
        <taxon>Viridiplantae</taxon>
        <taxon>Streptophyta</taxon>
        <taxon>Embryophyta</taxon>
        <taxon>Tracheophyta</taxon>
        <taxon>Spermatophyta</taxon>
        <taxon>Magnoliopsida</taxon>
        <taxon>eudicotyledons</taxon>
        <taxon>Gunneridae</taxon>
        <taxon>Pentapetalae</taxon>
        <taxon>rosids</taxon>
        <taxon>malvids</taxon>
        <taxon>Brassicales</taxon>
        <taxon>Brassicaceae</taxon>
        <taxon>Coluteocarpeae</taxon>
        <taxon>Microthlaspi</taxon>
    </lineage>
</organism>
<gene>
    <name evidence="2" type="ORF">MERR_LOCUS36604</name>
    <name evidence="1" type="ORF">MERR_LOCUS8764</name>
</gene>
<keyword evidence="3" id="KW-1185">Reference proteome</keyword>
<dbReference type="EMBL" id="CACVBM020001415">
    <property type="protein sequence ID" value="CAA7049369.1"/>
    <property type="molecule type" value="Genomic_DNA"/>
</dbReference>
<reference evidence="1 3" key="1">
    <citation type="submission" date="2020-01" db="EMBL/GenBank/DDBJ databases">
        <authorList>
            <person name="Mishra B."/>
        </authorList>
    </citation>
    <scope>NUCLEOTIDE SEQUENCE [LARGE SCALE GENOMIC DNA]</scope>
</reference>
<proteinExistence type="predicted"/>
<sequence>MTVSDFINRDTKEWNLRMLEEYMNPEEIPLIQGMAINKTFHMDSYSWSYTKTGLYTVKSRYWVARNLLNPIEESYLEPSIRPLQAHAWRMKAA</sequence>
<accession>A0A6D2I0G8</accession>
<evidence type="ECO:0000313" key="2">
    <source>
        <dbReference type="EMBL" id="CAA7049369.1"/>
    </source>
</evidence>